<feature type="chain" id="PRO_5034210306" evidence="8">
    <location>
        <begin position="23"/>
        <end position="411"/>
    </location>
</feature>
<feature type="domain" description="L-type lectin-like" evidence="9">
    <location>
        <begin position="23"/>
        <end position="239"/>
    </location>
</feature>
<evidence type="ECO:0000256" key="1">
    <source>
        <dbReference type="ARBA" id="ARBA00004479"/>
    </source>
</evidence>
<feature type="signal peptide" evidence="8">
    <location>
        <begin position="1"/>
        <end position="22"/>
    </location>
</feature>
<evidence type="ECO:0000256" key="7">
    <source>
        <dbReference type="SAM" id="Phobius"/>
    </source>
</evidence>
<dbReference type="GO" id="GO:0000139">
    <property type="term" value="C:Golgi membrane"/>
    <property type="evidence" value="ECO:0007669"/>
    <property type="project" value="TreeGrafter"/>
</dbReference>
<reference evidence="10" key="1">
    <citation type="submission" date="2016-08" db="EMBL/GenBank/DDBJ databases">
        <authorList>
            <person name="Yan J."/>
        </authorList>
    </citation>
    <scope>NUCLEOTIDE SEQUENCE</scope>
    <source>
        <strain evidence="10">CSS-01s</strain>
    </source>
</reference>
<dbReference type="GO" id="GO:0005537">
    <property type="term" value="F:D-mannose binding"/>
    <property type="evidence" value="ECO:0007669"/>
    <property type="project" value="TreeGrafter"/>
</dbReference>
<keyword evidence="2 7" id="KW-0812">Transmembrane</keyword>
<evidence type="ECO:0000313" key="11">
    <source>
        <dbReference type="Proteomes" id="UP000627934"/>
    </source>
</evidence>
<evidence type="ECO:0000256" key="2">
    <source>
        <dbReference type="ARBA" id="ARBA00022692"/>
    </source>
</evidence>
<feature type="transmembrane region" description="Helical" evidence="7">
    <location>
        <begin position="378"/>
        <end position="399"/>
    </location>
</feature>
<dbReference type="PANTHER" id="PTHR12223">
    <property type="entry name" value="VESICULAR MANNOSE-BINDING LECTIN"/>
    <property type="match status" value="1"/>
</dbReference>
<feature type="region of interest" description="Disordered" evidence="6">
    <location>
        <begin position="238"/>
        <end position="264"/>
    </location>
</feature>
<dbReference type="GO" id="GO:0005789">
    <property type="term" value="C:endoplasmic reticulum membrane"/>
    <property type="evidence" value="ECO:0007669"/>
    <property type="project" value="TreeGrafter"/>
</dbReference>
<protein>
    <submittedName>
        <fullName evidence="10">Lectin family integral membrane protein</fullName>
    </submittedName>
</protein>
<sequence length="411" mass="45174">MHVSRQLQSLAWAAFAVSSAQAVTVIEGLSFGHKDTISQDRATIPGWTVSGEGHNPQILSDRVILTPPYPGSKRGQIWAQSPLDKSEFVAEVDFRASGQDRGNGNLQIWLTNGGTPAGGISSLYTAGPFDGLVLSIDQYGGHGGKIRGFLNDGTKSFKDHHNVDSLAFGQCDYPYRNRGIPSRLKVTQTGNSFAVEIDDKTCFSTNRVNIPAGYKFGVSAASAENPDSFEIFKFTVSTAEGATPPPPPPIQQQQQQPPQQAPAGSISLDQFHELNGRVQTINQRVDDIYKLLQEMKTRHEQTHNELMSLNKNGPIHDHVGAVESKVGKIEGMLMAVQKDLEGKDYRDHLAKLQSALRDTHAGLQDSFSDAVTRHAPKMWTFVFLIVIAQVLMFGGYLVYKRRRDSAPKKYL</sequence>
<dbReference type="InterPro" id="IPR051136">
    <property type="entry name" value="Intracellular_Lectin-GPT"/>
</dbReference>
<dbReference type="Proteomes" id="UP000627934">
    <property type="component" value="Unassembled WGS sequence"/>
</dbReference>
<dbReference type="PANTHER" id="PTHR12223:SF28">
    <property type="entry name" value="LECTIN, MANNOSE BINDING 1 LIKE"/>
    <property type="match status" value="1"/>
</dbReference>
<accession>A0A8H7MC97</accession>
<dbReference type="CDD" id="cd06903">
    <property type="entry name" value="lectin_EMP46_EMP47"/>
    <property type="match status" value="1"/>
</dbReference>
<dbReference type="InterPro" id="IPR035661">
    <property type="entry name" value="EMP46/EMP47_N"/>
</dbReference>
<dbReference type="AlphaFoldDB" id="A0A8H7MC97"/>
<dbReference type="EMBL" id="MDYX01000041">
    <property type="protein sequence ID" value="KAF9630878.1"/>
    <property type="molecule type" value="Genomic_DNA"/>
</dbReference>
<proteinExistence type="predicted"/>
<gene>
    <name evidence="10" type="ORF">BFW01_g1440</name>
</gene>
<dbReference type="PROSITE" id="PS51328">
    <property type="entry name" value="L_LECTIN_LIKE"/>
    <property type="match status" value="1"/>
</dbReference>
<dbReference type="SUPFAM" id="SSF49899">
    <property type="entry name" value="Concanavalin A-like lectins/glucanases"/>
    <property type="match status" value="1"/>
</dbReference>
<comment type="subcellular location">
    <subcellularLocation>
        <location evidence="1">Membrane</location>
        <topology evidence="1">Single-pass type I membrane protein</topology>
    </subcellularLocation>
</comment>
<keyword evidence="5 7" id="KW-0472">Membrane</keyword>
<reference evidence="10" key="2">
    <citation type="journal article" date="2018" name="DNA Res.">
        <title>Comparative genome and transcriptome analyses reveal adaptations to opportunistic infections in woody plant degrading pathogens of Botryosphaeriaceae.</title>
        <authorList>
            <person name="Yan J.Y."/>
            <person name="Zhao W.S."/>
            <person name="Chen Z."/>
            <person name="Xing Q.K."/>
            <person name="Zhang W."/>
            <person name="Chethana K.W.T."/>
            <person name="Xue M.F."/>
            <person name="Xu J.P."/>
            <person name="Phillips A.J.L."/>
            <person name="Wang Y."/>
            <person name="Liu J.H."/>
            <person name="Liu M."/>
            <person name="Zhou Y."/>
            <person name="Jayawardena R.S."/>
            <person name="Manawasinghe I.S."/>
            <person name="Huang J.B."/>
            <person name="Qiao G.H."/>
            <person name="Fu C.Y."/>
            <person name="Guo F.F."/>
            <person name="Dissanayake A.J."/>
            <person name="Peng Y.L."/>
            <person name="Hyde K.D."/>
            <person name="Li X.H."/>
        </authorList>
    </citation>
    <scope>NUCLEOTIDE SEQUENCE</scope>
    <source>
        <strain evidence="10">CSS-01s</strain>
    </source>
</reference>
<keyword evidence="3 8" id="KW-0732">Signal</keyword>
<evidence type="ECO:0000256" key="4">
    <source>
        <dbReference type="ARBA" id="ARBA00022989"/>
    </source>
</evidence>
<evidence type="ECO:0000259" key="9">
    <source>
        <dbReference type="PROSITE" id="PS51328"/>
    </source>
</evidence>
<evidence type="ECO:0000256" key="3">
    <source>
        <dbReference type="ARBA" id="ARBA00022729"/>
    </source>
</evidence>
<comment type="caution">
    <text evidence="10">The sequence shown here is derived from an EMBL/GenBank/DDBJ whole genome shotgun (WGS) entry which is preliminary data.</text>
</comment>
<name>A0A8H7MC97_9PEZI</name>
<organism evidence="10 11">
    <name type="scientific">Lasiodiplodia theobromae</name>
    <dbReference type="NCBI Taxonomy" id="45133"/>
    <lineage>
        <taxon>Eukaryota</taxon>
        <taxon>Fungi</taxon>
        <taxon>Dikarya</taxon>
        <taxon>Ascomycota</taxon>
        <taxon>Pezizomycotina</taxon>
        <taxon>Dothideomycetes</taxon>
        <taxon>Dothideomycetes incertae sedis</taxon>
        <taxon>Botryosphaeriales</taxon>
        <taxon>Botryosphaeriaceae</taxon>
        <taxon>Lasiodiplodia</taxon>
    </lineage>
</organism>
<keyword evidence="4 7" id="KW-1133">Transmembrane helix</keyword>
<dbReference type="InterPro" id="IPR005052">
    <property type="entry name" value="Lectin_leg"/>
</dbReference>
<dbReference type="Pfam" id="PF03388">
    <property type="entry name" value="Lectin_leg-like"/>
    <property type="match status" value="1"/>
</dbReference>
<evidence type="ECO:0000313" key="10">
    <source>
        <dbReference type="EMBL" id="KAF9630878.1"/>
    </source>
</evidence>
<dbReference type="GO" id="GO:0005793">
    <property type="term" value="C:endoplasmic reticulum-Golgi intermediate compartment"/>
    <property type="evidence" value="ECO:0007669"/>
    <property type="project" value="TreeGrafter"/>
</dbReference>
<dbReference type="InterPro" id="IPR013320">
    <property type="entry name" value="ConA-like_dom_sf"/>
</dbReference>
<evidence type="ECO:0000256" key="6">
    <source>
        <dbReference type="SAM" id="MobiDB-lite"/>
    </source>
</evidence>
<dbReference type="GO" id="GO:0030134">
    <property type="term" value="C:COPII-coated ER to Golgi transport vesicle"/>
    <property type="evidence" value="ECO:0007669"/>
    <property type="project" value="TreeGrafter"/>
</dbReference>
<dbReference type="GO" id="GO:0006888">
    <property type="term" value="P:endoplasmic reticulum to Golgi vesicle-mediated transport"/>
    <property type="evidence" value="ECO:0007669"/>
    <property type="project" value="TreeGrafter"/>
</dbReference>
<dbReference type="Gene3D" id="2.60.120.200">
    <property type="match status" value="1"/>
</dbReference>
<evidence type="ECO:0000256" key="8">
    <source>
        <dbReference type="SAM" id="SignalP"/>
    </source>
</evidence>
<evidence type="ECO:0000256" key="5">
    <source>
        <dbReference type="ARBA" id="ARBA00023136"/>
    </source>
</evidence>